<dbReference type="Proteomes" id="UP001497457">
    <property type="component" value="Chromosome 22rd"/>
</dbReference>
<evidence type="ECO:0000313" key="4">
    <source>
        <dbReference type="Proteomes" id="UP001497457"/>
    </source>
</evidence>
<dbReference type="InterPro" id="IPR027443">
    <property type="entry name" value="IPNS-like_sf"/>
</dbReference>
<gene>
    <name evidence="3" type="ORF">URODEC1_LOCUS57774</name>
</gene>
<evidence type="ECO:0000313" key="3">
    <source>
        <dbReference type="EMBL" id="CAL4985050.1"/>
    </source>
</evidence>
<sequence length="333" mass="35689">MANMDGTIPRIDFAGIDPAAAAGPGRDSARWAAVRAAVMEALYEHGVFEAVMDGLIAPELSAAMLGPGGAAESFFSLPPSTKALYTNMEKPYLGYLSSSFLTLPYETLCVKDPLFPDGVPALASLMWPDAGNPSFCETVQAYTEKLSALATVVLRMVLESLGATAECIEEQARATSLALRLSGYEAPGTAEGRLGLFTHRDKSFLSVLTHNGLDGLEVELGRGEGGWARPTLSPGGFHVLAGDMLQVLTNDRVFSPLHRVVVAGDKTRYAFVLFSNPGDDVVVRAVDAAVDAQRPAAYRPFQYSEYVGFFFSKEHNDKLNKLEVFAALGIDGR</sequence>
<evidence type="ECO:0000256" key="1">
    <source>
        <dbReference type="RuleBase" id="RU003682"/>
    </source>
</evidence>
<keyword evidence="1" id="KW-0479">Metal-binding</keyword>
<dbReference type="PANTHER" id="PTHR47990">
    <property type="entry name" value="2-OXOGLUTARATE (2OG) AND FE(II)-DEPENDENT OXYGENASE SUPERFAMILY PROTEIN-RELATED"/>
    <property type="match status" value="1"/>
</dbReference>
<comment type="similarity">
    <text evidence="1">Belongs to the iron/ascorbate-dependent oxidoreductase family.</text>
</comment>
<dbReference type="EMBL" id="OZ075132">
    <property type="protein sequence ID" value="CAL4985050.1"/>
    <property type="molecule type" value="Genomic_DNA"/>
</dbReference>
<dbReference type="GO" id="GO:0046872">
    <property type="term" value="F:metal ion binding"/>
    <property type="evidence" value="ECO:0007669"/>
    <property type="project" value="UniProtKB-KW"/>
</dbReference>
<proteinExistence type="inferred from homology"/>
<dbReference type="GO" id="GO:0016491">
    <property type="term" value="F:oxidoreductase activity"/>
    <property type="evidence" value="ECO:0007669"/>
    <property type="project" value="UniProtKB-KW"/>
</dbReference>
<name>A0ABC9AQM2_9POAL</name>
<evidence type="ECO:0000259" key="2">
    <source>
        <dbReference type="PROSITE" id="PS51471"/>
    </source>
</evidence>
<dbReference type="PROSITE" id="PS51471">
    <property type="entry name" value="FE2OG_OXY"/>
    <property type="match status" value="1"/>
</dbReference>
<reference evidence="4" key="1">
    <citation type="submission" date="2024-06" db="EMBL/GenBank/DDBJ databases">
        <authorList>
            <person name="Ryan C."/>
        </authorList>
    </citation>
    <scope>NUCLEOTIDE SEQUENCE [LARGE SCALE GENOMIC DNA]</scope>
</reference>
<dbReference type="SUPFAM" id="SSF51197">
    <property type="entry name" value="Clavaminate synthase-like"/>
    <property type="match status" value="1"/>
</dbReference>
<keyword evidence="1" id="KW-0560">Oxidoreductase</keyword>
<reference evidence="3 4" key="2">
    <citation type="submission" date="2024-10" db="EMBL/GenBank/DDBJ databases">
        <authorList>
            <person name="Ryan C."/>
        </authorList>
    </citation>
    <scope>NUCLEOTIDE SEQUENCE [LARGE SCALE GENOMIC DNA]</scope>
</reference>
<keyword evidence="1" id="KW-0408">Iron</keyword>
<dbReference type="AlphaFoldDB" id="A0ABC9AQM2"/>
<dbReference type="InterPro" id="IPR044861">
    <property type="entry name" value="IPNS-like_FE2OG_OXY"/>
</dbReference>
<dbReference type="InterPro" id="IPR050231">
    <property type="entry name" value="Iron_ascorbate_oxido_reductase"/>
</dbReference>
<protein>
    <recommendedName>
        <fullName evidence="2">Fe2OG dioxygenase domain-containing protein</fullName>
    </recommendedName>
</protein>
<organism evidence="3 4">
    <name type="scientific">Urochloa decumbens</name>
    <dbReference type="NCBI Taxonomy" id="240449"/>
    <lineage>
        <taxon>Eukaryota</taxon>
        <taxon>Viridiplantae</taxon>
        <taxon>Streptophyta</taxon>
        <taxon>Embryophyta</taxon>
        <taxon>Tracheophyta</taxon>
        <taxon>Spermatophyta</taxon>
        <taxon>Magnoliopsida</taxon>
        <taxon>Liliopsida</taxon>
        <taxon>Poales</taxon>
        <taxon>Poaceae</taxon>
        <taxon>PACMAD clade</taxon>
        <taxon>Panicoideae</taxon>
        <taxon>Panicodae</taxon>
        <taxon>Paniceae</taxon>
        <taxon>Melinidinae</taxon>
        <taxon>Urochloa</taxon>
    </lineage>
</organism>
<keyword evidence="4" id="KW-1185">Reference proteome</keyword>
<dbReference type="InterPro" id="IPR005123">
    <property type="entry name" value="Oxoglu/Fe-dep_dioxygenase_dom"/>
</dbReference>
<dbReference type="Gene3D" id="2.60.120.330">
    <property type="entry name" value="B-lactam Antibiotic, Isopenicillin N Synthase, Chain"/>
    <property type="match status" value="1"/>
</dbReference>
<accession>A0ABC9AQM2</accession>
<dbReference type="Pfam" id="PF03171">
    <property type="entry name" value="2OG-FeII_Oxy"/>
    <property type="match status" value="1"/>
</dbReference>
<feature type="domain" description="Fe2OG dioxygenase" evidence="2">
    <location>
        <begin position="175"/>
        <end position="277"/>
    </location>
</feature>